<sequence length="93" mass="10762">MTSAVMSPFSRKLSADEKRNERDEATWCCRISRWFSVDDVIGDFIIISRWFERAVARYQQCTNKGNNTEEDEAVDNLFEEELIVSTAESELAC</sequence>
<dbReference type="Proteomes" id="UP000250235">
    <property type="component" value="Unassembled WGS sequence"/>
</dbReference>
<reference evidence="2 3" key="1">
    <citation type="journal article" date="2015" name="Proc. Natl. Acad. Sci. U.S.A.">
        <title>The resurrection genome of Boea hygrometrica: A blueprint for survival of dehydration.</title>
        <authorList>
            <person name="Xiao L."/>
            <person name="Yang G."/>
            <person name="Zhang L."/>
            <person name="Yang X."/>
            <person name="Zhao S."/>
            <person name="Ji Z."/>
            <person name="Zhou Q."/>
            <person name="Hu M."/>
            <person name="Wang Y."/>
            <person name="Chen M."/>
            <person name="Xu Y."/>
            <person name="Jin H."/>
            <person name="Xiao X."/>
            <person name="Hu G."/>
            <person name="Bao F."/>
            <person name="Hu Y."/>
            <person name="Wan P."/>
            <person name="Li L."/>
            <person name="Deng X."/>
            <person name="Kuang T."/>
            <person name="Xiang C."/>
            <person name="Zhu J.K."/>
            <person name="Oliver M.J."/>
            <person name="He Y."/>
        </authorList>
    </citation>
    <scope>NUCLEOTIDE SEQUENCE [LARGE SCALE GENOMIC DNA]</scope>
    <source>
        <strain evidence="3">cv. XS01</strain>
    </source>
</reference>
<accession>A0A2Z7A2L6</accession>
<dbReference type="EMBL" id="KV019607">
    <property type="protein sequence ID" value="KZV15848.1"/>
    <property type="molecule type" value="Genomic_DNA"/>
</dbReference>
<dbReference type="AlphaFoldDB" id="A0A2Z7A2L6"/>
<evidence type="ECO:0000313" key="2">
    <source>
        <dbReference type="EMBL" id="KZV15848.1"/>
    </source>
</evidence>
<protein>
    <submittedName>
        <fullName evidence="2">Uncharacterized protein</fullName>
    </submittedName>
</protein>
<evidence type="ECO:0000313" key="3">
    <source>
        <dbReference type="Proteomes" id="UP000250235"/>
    </source>
</evidence>
<name>A0A2Z7A2L6_9LAMI</name>
<feature type="region of interest" description="Disordered" evidence="1">
    <location>
        <begin position="1"/>
        <end position="23"/>
    </location>
</feature>
<evidence type="ECO:0000256" key="1">
    <source>
        <dbReference type="SAM" id="MobiDB-lite"/>
    </source>
</evidence>
<organism evidence="2 3">
    <name type="scientific">Dorcoceras hygrometricum</name>
    <dbReference type="NCBI Taxonomy" id="472368"/>
    <lineage>
        <taxon>Eukaryota</taxon>
        <taxon>Viridiplantae</taxon>
        <taxon>Streptophyta</taxon>
        <taxon>Embryophyta</taxon>
        <taxon>Tracheophyta</taxon>
        <taxon>Spermatophyta</taxon>
        <taxon>Magnoliopsida</taxon>
        <taxon>eudicotyledons</taxon>
        <taxon>Gunneridae</taxon>
        <taxon>Pentapetalae</taxon>
        <taxon>asterids</taxon>
        <taxon>lamiids</taxon>
        <taxon>Lamiales</taxon>
        <taxon>Gesneriaceae</taxon>
        <taxon>Didymocarpoideae</taxon>
        <taxon>Trichosporeae</taxon>
        <taxon>Loxocarpinae</taxon>
        <taxon>Dorcoceras</taxon>
    </lineage>
</organism>
<gene>
    <name evidence="2" type="ORF">F511_26878</name>
</gene>
<keyword evidence="3" id="KW-1185">Reference proteome</keyword>
<feature type="compositionally biased region" description="Basic and acidic residues" evidence="1">
    <location>
        <begin position="13"/>
        <end position="23"/>
    </location>
</feature>
<proteinExistence type="predicted"/>